<evidence type="ECO:0008006" key="3">
    <source>
        <dbReference type="Google" id="ProtNLM"/>
    </source>
</evidence>
<accession>A0ABS5BR49</accession>
<evidence type="ECO:0000313" key="2">
    <source>
        <dbReference type="Proteomes" id="UP000676565"/>
    </source>
</evidence>
<name>A0ABS5BR49_9BACT</name>
<organism evidence="1 2">
    <name type="scientific">Gemmata palustris</name>
    <dbReference type="NCBI Taxonomy" id="2822762"/>
    <lineage>
        <taxon>Bacteria</taxon>
        <taxon>Pseudomonadati</taxon>
        <taxon>Planctomycetota</taxon>
        <taxon>Planctomycetia</taxon>
        <taxon>Gemmatales</taxon>
        <taxon>Gemmataceae</taxon>
        <taxon>Gemmata</taxon>
    </lineage>
</organism>
<comment type="caution">
    <text evidence="1">The sequence shown here is derived from an EMBL/GenBank/DDBJ whole genome shotgun (WGS) entry which is preliminary data.</text>
</comment>
<proteinExistence type="predicted"/>
<protein>
    <recommendedName>
        <fullName evidence="3">IS1 family transposase</fullName>
    </recommendedName>
</protein>
<keyword evidence="2" id="KW-1185">Reference proteome</keyword>
<evidence type="ECO:0000313" key="1">
    <source>
        <dbReference type="EMBL" id="MBP3956200.1"/>
    </source>
</evidence>
<sequence>MVRNGSNASGTPVFRCPGCHRRFVAAPKKGPVGESDRARVRRLLGERVGVRAIARITGRSRSWVQGFVNAVYREGAPHHPGPSPKRPGP</sequence>
<reference evidence="1 2" key="1">
    <citation type="submission" date="2021-04" db="EMBL/GenBank/DDBJ databases">
        <authorList>
            <person name="Ivanova A."/>
        </authorList>
    </citation>
    <scope>NUCLEOTIDE SEQUENCE [LARGE SCALE GENOMIC DNA]</scope>
    <source>
        <strain evidence="1 2">G18</strain>
    </source>
</reference>
<dbReference type="EMBL" id="JAGKQQ010000001">
    <property type="protein sequence ID" value="MBP3956200.1"/>
    <property type="molecule type" value="Genomic_DNA"/>
</dbReference>
<dbReference type="Proteomes" id="UP000676565">
    <property type="component" value="Unassembled WGS sequence"/>
</dbReference>
<gene>
    <name evidence="1" type="ORF">J8F10_12990</name>
</gene>